<dbReference type="EMBL" id="GBXM01093021">
    <property type="protein sequence ID" value="JAH15556.1"/>
    <property type="molecule type" value="Transcribed_RNA"/>
</dbReference>
<accession>A0A0E9QFA5</accession>
<feature type="region of interest" description="Disordered" evidence="1">
    <location>
        <begin position="51"/>
        <end position="71"/>
    </location>
</feature>
<proteinExistence type="predicted"/>
<reference evidence="2" key="1">
    <citation type="submission" date="2014-11" db="EMBL/GenBank/DDBJ databases">
        <authorList>
            <person name="Amaro Gonzalez C."/>
        </authorList>
    </citation>
    <scope>NUCLEOTIDE SEQUENCE</scope>
</reference>
<reference evidence="2" key="2">
    <citation type="journal article" date="2015" name="Fish Shellfish Immunol.">
        <title>Early steps in the European eel (Anguilla anguilla)-Vibrio vulnificus interaction in the gills: Role of the RtxA13 toxin.</title>
        <authorList>
            <person name="Callol A."/>
            <person name="Pajuelo D."/>
            <person name="Ebbesson L."/>
            <person name="Teles M."/>
            <person name="MacKenzie S."/>
            <person name="Amaro C."/>
        </authorList>
    </citation>
    <scope>NUCLEOTIDE SEQUENCE</scope>
</reference>
<sequence>MKTRSSKSVNSAALSLNFPQTNTLPPAVEMVIWSMAVVKVKYETGGIEIKRRKPKQAQSHPHVVGQNKYSV</sequence>
<evidence type="ECO:0000256" key="1">
    <source>
        <dbReference type="SAM" id="MobiDB-lite"/>
    </source>
</evidence>
<organism evidence="2">
    <name type="scientific">Anguilla anguilla</name>
    <name type="common">European freshwater eel</name>
    <name type="synonym">Muraena anguilla</name>
    <dbReference type="NCBI Taxonomy" id="7936"/>
    <lineage>
        <taxon>Eukaryota</taxon>
        <taxon>Metazoa</taxon>
        <taxon>Chordata</taxon>
        <taxon>Craniata</taxon>
        <taxon>Vertebrata</taxon>
        <taxon>Euteleostomi</taxon>
        <taxon>Actinopterygii</taxon>
        <taxon>Neopterygii</taxon>
        <taxon>Teleostei</taxon>
        <taxon>Anguilliformes</taxon>
        <taxon>Anguillidae</taxon>
        <taxon>Anguilla</taxon>
    </lineage>
</organism>
<name>A0A0E9QFA5_ANGAN</name>
<dbReference type="AlphaFoldDB" id="A0A0E9QFA5"/>
<evidence type="ECO:0000313" key="2">
    <source>
        <dbReference type="EMBL" id="JAH15556.1"/>
    </source>
</evidence>
<protein>
    <submittedName>
        <fullName evidence="2">Uncharacterized protein</fullName>
    </submittedName>
</protein>